<feature type="domain" description="Ig-like" evidence="2">
    <location>
        <begin position="41"/>
        <end position="142"/>
    </location>
</feature>
<dbReference type="EMBL" id="JAGEUA010000010">
    <property type="protein sequence ID" value="KAL0963938.1"/>
    <property type="molecule type" value="Genomic_DNA"/>
</dbReference>
<evidence type="ECO:0000259" key="2">
    <source>
        <dbReference type="PROSITE" id="PS50835"/>
    </source>
</evidence>
<evidence type="ECO:0000256" key="1">
    <source>
        <dbReference type="SAM" id="Phobius"/>
    </source>
</evidence>
<feature type="transmembrane region" description="Helical" evidence="1">
    <location>
        <begin position="256"/>
        <end position="278"/>
    </location>
</feature>
<dbReference type="AlphaFoldDB" id="A0ABD0W455"/>
<evidence type="ECO:0000313" key="3">
    <source>
        <dbReference type="EMBL" id="KAL0963938.1"/>
    </source>
</evidence>
<dbReference type="SUPFAM" id="SSF48726">
    <property type="entry name" value="Immunoglobulin"/>
    <property type="match status" value="2"/>
</dbReference>
<dbReference type="PROSITE" id="PS50835">
    <property type="entry name" value="IG_LIKE"/>
    <property type="match status" value="1"/>
</dbReference>
<dbReference type="InterPro" id="IPR036179">
    <property type="entry name" value="Ig-like_dom_sf"/>
</dbReference>
<dbReference type="PANTHER" id="PTHR11422:SF10">
    <property type="entry name" value="IG-LIKE DOMAIN-CONTAINING PROTEIN"/>
    <property type="match status" value="1"/>
</dbReference>
<proteinExistence type="predicted"/>
<evidence type="ECO:0000313" key="4">
    <source>
        <dbReference type="Proteomes" id="UP001557470"/>
    </source>
</evidence>
<dbReference type="Proteomes" id="UP001557470">
    <property type="component" value="Unassembled WGS sequence"/>
</dbReference>
<comment type="caution">
    <text evidence="3">The sequence shown here is derived from an EMBL/GenBank/DDBJ whole genome shotgun (WGS) entry which is preliminary data.</text>
</comment>
<dbReference type="InterPro" id="IPR007110">
    <property type="entry name" value="Ig-like_dom"/>
</dbReference>
<dbReference type="PANTHER" id="PTHR11422">
    <property type="entry name" value="T-CELL SURFACE GLYCOPROTEIN CD4"/>
    <property type="match status" value="1"/>
</dbReference>
<dbReference type="InterPro" id="IPR013783">
    <property type="entry name" value="Ig-like_fold"/>
</dbReference>
<keyword evidence="1" id="KW-0472">Membrane</keyword>
<keyword evidence="4" id="KW-1185">Reference proteome</keyword>
<name>A0ABD0W455_UMBPY</name>
<keyword evidence="1" id="KW-0812">Transmembrane</keyword>
<gene>
    <name evidence="3" type="ORF">UPYG_G00315570</name>
</gene>
<organism evidence="3 4">
    <name type="scientific">Umbra pygmaea</name>
    <name type="common">Eastern mudminnow</name>
    <dbReference type="NCBI Taxonomy" id="75934"/>
    <lineage>
        <taxon>Eukaryota</taxon>
        <taxon>Metazoa</taxon>
        <taxon>Chordata</taxon>
        <taxon>Craniata</taxon>
        <taxon>Vertebrata</taxon>
        <taxon>Euteleostomi</taxon>
        <taxon>Actinopterygii</taxon>
        <taxon>Neopterygii</taxon>
        <taxon>Teleostei</taxon>
        <taxon>Protacanthopterygii</taxon>
        <taxon>Esociformes</taxon>
        <taxon>Umbridae</taxon>
        <taxon>Umbra</taxon>
    </lineage>
</organism>
<keyword evidence="1" id="KW-1133">Transmembrane helix</keyword>
<protein>
    <recommendedName>
        <fullName evidence="2">Ig-like domain-containing protein</fullName>
    </recommendedName>
</protein>
<accession>A0ABD0W455</accession>
<sequence>MVIHSVDQNYKGKSNCNFKINGTTFTITTTLEVKTGTYNTPLITLFRESSNNSEVKMMCRSRNVFYNSAYWTERPSAKDTTMISYRTPMDTFRRSRIFVSTFNGQDFPLHISPVAFEDSGLFTCYLDNKLFASVKLTTIQVSTSGGPPGDQSVVLRCEVSEVTGDPVTLAWLRMEGSRGVLVKQDVLTESHPNRMLNVTLPSLRMDQLHWQCMVFTQGMLRASVPLILQAADGTAGSPETTDHSPQNADTDSERCVIIMTFAVLVVAGILVAALVFYVRRKKAPAEKSLPVSQKNDPVYDNIFDPQPDLESQGGQPGAHINEEVHYTEFVLGEPMLDCKSVTSGSNWENDAVIYSTLNAT</sequence>
<reference evidence="3 4" key="1">
    <citation type="submission" date="2024-06" db="EMBL/GenBank/DDBJ databases">
        <authorList>
            <person name="Pan Q."/>
            <person name="Wen M."/>
            <person name="Jouanno E."/>
            <person name="Zahm M."/>
            <person name="Klopp C."/>
            <person name="Cabau C."/>
            <person name="Louis A."/>
            <person name="Berthelot C."/>
            <person name="Parey E."/>
            <person name="Roest Crollius H."/>
            <person name="Montfort J."/>
            <person name="Robinson-Rechavi M."/>
            <person name="Bouchez O."/>
            <person name="Lampietro C."/>
            <person name="Lopez Roques C."/>
            <person name="Donnadieu C."/>
            <person name="Postlethwait J."/>
            <person name="Bobe J."/>
            <person name="Verreycken H."/>
            <person name="Guiguen Y."/>
        </authorList>
    </citation>
    <scope>NUCLEOTIDE SEQUENCE [LARGE SCALE GENOMIC DNA]</scope>
    <source>
        <strain evidence="3">Up_M1</strain>
        <tissue evidence="3">Testis</tissue>
    </source>
</reference>
<dbReference type="Gene3D" id="2.60.40.10">
    <property type="entry name" value="Immunoglobulins"/>
    <property type="match status" value="1"/>
</dbReference>